<feature type="region of interest" description="Disordered" evidence="1">
    <location>
        <begin position="736"/>
        <end position="774"/>
    </location>
</feature>
<feature type="compositionally biased region" description="Polar residues" evidence="1">
    <location>
        <begin position="143"/>
        <end position="152"/>
    </location>
</feature>
<feature type="compositionally biased region" description="Polar residues" evidence="1">
    <location>
        <begin position="439"/>
        <end position="450"/>
    </location>
</feature>
<feature type="compositionally biased region" description="Acidic residues" evidence="1">
    <location>
        <begin position="104"/>
        <end position="119"/>
    </location>
</feature>
<feature type="region of interest" description="Disordered" evidence="1">
    <location>
        <begin position="1"/>
        <end position="205"/>
    </location>
</feature>
<name>A0A8K0WEH5_9HYPO</name>
<feature type="compositionally biased region" description="Polar residues" evidence="1">
    <location>
        <begin position="342"/>
        <end position="354"/>
    </location>
</feature>
<feature type="compositionally biased region" description="Basic and acidic residues" evidence="1">
    <location>
        <begin position="31"/>
        <end position="41"/>
    </location>
</feature>
<feature type="compositionally biased region" description="Basic residues" evidence="1">
    <location>
        <begin position="160"/>
        <end position="177"/>
    </location>
</feature>
<dbReference type="Proteomes" id="UP000813427">
    <property type="component" value="Unassembled WGS sequence"/>
</dbReference>
<feature type="compositionally biased region" description="Acidic residues" evidence="1">
    <location>
        <begin position="14"/>
        <end position="24"/>
    </location>
</feature>
<evidence type="ECO:0000313" key="2">
    <source>
        <dbReference type="EMBL" id="KAH7256533.1"/>
    </source>
</evidence>
<evidence type="ECO:0000313" key="3">
    <source>
        <dbReference type="Proteomes" id="UP000813427"/>
    </source>
</evidence>
<dbReference type="EMBL" id="JAGPXF010000002">
    <property type="protein sequence ID" value="KAH7256533.1"/>
    <property type="molecule type" value="Genomic_DNA"/>
</dbReference>
<feature type="compositionally biased region" description="Low complexity" evidence="1">
    <location>
        <begin position="325"/>
        <end position="334"/>
    </location>
</feature>
<dbReference type="OrthoDB" id="1703270at2759"/>
<feature type="region of interest" description="Disordered" evidence="1">
    <location>
        <begin position="307"/>
        <end position="373"/>
    </location>
</feature>
<comment type="caution">
    <text evidence="2">The sequence shown here is derived from an EMBL/GenBank/DDBJ whole genome shotgun (WGS) entry which is preliminary data.</text>
</comment>
<dbReference type="AlphaFoldDB" id="A0A8K0WEH5"/>
<evidence type="ECO:0000256" key="1">
    <source>
        <dbReference type="SAM" id="MobiDB-lite"/>
    </source>
</evidence>
<protein>
    <submittedName>
        <fullName evidence="2">Uncharacterized protein</fullName>
    </submittedName>
</protein>
<feature type="compositionally biased region" description="Basic and acidic residues" evidence="1">
    <location>
        <begin position="458"/>
        <end position="475"/>
    </location>
</feature>
<gene>
    <name evidence="2" type="ORF">BKA59DRAFT_521833</name>
</gene>
<organism evidence="2 3">
    <name type="scientific">Fusarium tricinctum</name>
    <dbReference type="NCBI Taxonomy" id="61284"/>
    <lineage>
        <taxon>Eukaryota</taxon>
        <taxon>Fungi</taxon>
        <taxon>Dikarya</taxon>
        <taxon>Ascomycota</taxon>
        <taxon>Pezizomycotina</taxon>
        <taxon>Sordariomycetes</taxon>
        <taxon>Hypocreomycetidae</taxon>
        <taxon>Hypocreales</taxon>
        <taxon>Nectriaceae</taxon>
        <taxon>Fusarium</taxon>
        <taxon>Fusarium tricinctum species complex</taxon>
    </lineage>
</organism>
<feature type="compositionally biased region" description="Basic and acidic residues" evidence="1">
    <location>
        <begin position="738"/>
        <end position="774"/>
    </location>
</feature>
<accession>A0A8K0WEH5</accession>
<sequence>MNPCAPTFVPTGLSDDEFSPEEESSVSSSMEARHSDQDVRSPKARSRSGTLPSITFDPDKYDSMFPTLTTANPVNPHIIRSPGLAKKRPAKKSGEHSSAYQTDAEYEDEDEDEDSDEPAVEYLKPTVYTPRKSLEYLKPTVFTPPTSSCNASKRSETKRGTRSHNAKAKSRSPRRAWRPPTPHPEGKPRGSRGGRRTPTPAPPQVVQQTGYLAPMVNPPAEYDYYDQRAPHPVMQPIAPYAPLMGQPMMSYSPVPWQMPPIPWQNPVPQLQNVGSSRECICAFCDPSSLAYNLYFCPKMYKTPPSTQQPYFYTHPQPQPQPQPQMQPQMQYLQPQPRPESHLSPQISDSQSASYSEFVKSHVRKKSTPSSVVAAKGPVASIPVKTQVERIKDQSRSRNILSDRELLGAVCDDDAKKVKLEKTLRDVAEYTKKTGFIPTRQAQSAQDSPSVARSAKINLKREAPSENQKKAEDKDQTPANPPQNAPKGPSSLRQLKQSFSATVKQTLNLVGSESGAWSQSKRWTSFATKERQAFQKMMSSLRYMSADKSPFVPQSPAELTAFKAALAESKTKKLDQEVQQRLAKSNAKTSDGADENRVEAVMKFLGGRKFRDHLSPLFAASNCFNEALVKPPFAAGWPSLAELKEEGDKRSIRQGRCLPLPRMDIVALKHCDQTDEACNADGAVRWDKKLVQVGSRYICPVTPEESSTIPAVELQSDEAPFLLATLLKNIDAIEVEMNETEKADEKDKKKKEKAESKKDAEKNAEKNAEKKGISK</sequence>
<proteinExistence type="predicted"/>
<feature type="region of interest" description="Disordered" evidence="1">
    <location>
        <begin position="438"/>
        <end position="492"/>
    </location>
</feature>
<keyword evidence="3" id="KW-1185">Reference proteome</keyword>
<reference evidence="2" key="1">
    <citation type="journal article" date="2021" name="Nat. Commun.">
        <title>Genetic determinants of endophytism in the Arabidopsis root mycobiome.</title>
        <authorList>
            <person name="Mesny F."/>
            <person name="Miyauchi S."/>
            <person name="Thiergart T."/>
            <person name="Pickel B."/>
            <person name="Atanasova L."/>
            <person name="Karlsson M."/>
            <person name="Huettel B."/>
            <person name="Barry K.W."/>
            <person name="Haridas S."/>
            <person name="Chen C."/>
            <person name="Bauer D."/>
            <person name="Andreopoulos W."/>
            <person name="Pangilinan J."/>
            <person name="LaButti K."/>
            <person name="Riley R."/>
            <person name="Lipzen A."/>
            <person name="Clum A."/>
            <person name="Drula E."/>
            <person name="Henrissat B."/>
            <person name="Kohler A."/>
            <person name="Grigoriev I.V."/>
            <person name="Martin F.M."/>
            <person name="Hacquard S."/>
        </authorList>
    </citation>
    <scope>NUCLEOTIDE SEQUENCE</scope>
    <source>
        <strain evidence="2">MPI-SDFR-AT-0068</strain>
    </source>
</reference>